<gene>
    <name evidence="7" type="ORF">HW532_09960</name>
</gene>
<dbReference type="InterPro" id="IPR030678">
    <property type="entry name" value="Peptide/Ni-bd"/>
</dbReference>
<dbReference type="InterPro" id="IPR039424">
    <property type="entry name" value="SBP_5"/>
</dbReference>
<dbReference type="SUPFAM" id="SSF53850">
    <property type="entry name" value="Periplasmic binding protein-like II"/>
    <property type="match status" value="1"/>
</dbReference>
<dbReference type="EMBL" id="CP058214">
    <property type="protein sequence ID" value="QPC42984.1"/>
    <property type="molecule type" value="Genomic_DNA"/>
</dbReference>
<dbReference type="GO" id="GO:0043190">
    <property type="term" value="C:ATP-binding cassette (ABC) transporter complex"/>
    <property type="evidence" value="ECO:0007669"/>
    <property type="project" value="InterPro"/>
</dbReference>
<dbReference type="Proteomes" id="UP000593594">
    <property type="component" value="Chromosome"/>
</dbReference>
<keyword evidence="8" id="KW-1185">Reference proteome</keyword>
<feature type="domain" description="Solute-binding protein family 5" evidence="6">
    <location>
        <begin position="67"/>
        <end position="431"/>
    </location>
</feature>
<evidence type="ECO:0000256" key="2">
    <source>
        <dbReference type="ARBA" id="ARBA00005695"/>
    </source>
</evidence>
<keyword evidence="3" id="KW-0813">Transport</keyword>
<evidence type="ECO:0000256" key="1">
    <source>
        <dbReference type="ARBA" id="ARBA00004418"/>
    </source>
</evidence>
<comment type="subcellular location">
    <subcellularLocation>
        <location evidence="1">Periplasm</location>
    </subcellularLocation>
</comment>
<evidence type="ECO:0000259" key="6">
    <source>
        <dbReference type="Pfam" id="PF00496"/>
    </source>
</evidence>
<comment type="similarity">
    <text evidence="2">Belongs to the bacterial solute-binding protein 5 family.</text>
</comment>
<organism evidence="7 8">
    <name type="scientific">Kaustia mangrovi</name>
    <dbReference type="NCBI Taxonomy" id="2593653"/>
    <lineage>
        <taxon>Bacteria</taxon>
        <taxon>Pseudomonadati</taxon>
        <taxon>Pseudomonadota</taxon>
        <taxon>Alphaproteobacteria</taxon>
        <taxon>Hyphomicrobiales</taxon>
        <taxon>Parvibaculaceae</taxon>
        <taxon>Kaustia</taxon>
    </lineage>
</organism>
<accession>A0A7S8C417</accession>
<dbReference type="CDD" id="cd08512">
    <property type="entry name" value="PBP2_NikA_DppA_OppA_like_7"/>
    <property type="match status" value="1"/>
</dbReference>
<dbReference type="RefSeq" id="WP_213164223.1">
    <property type="nucleotide sequence ID" value="NZ_CP058214.1"/>
</dbReference>
<dbReference type="Gene3D" id="3.40.190.10">
    <property type="entry name" value="Periplasmic binding protein-like II"/>
    <property type="match status" value="1"/>
</dbReference>
<evidence type="ECO:0000313" key="8">
    <source>
        <dbReference type="Proteomes" id="UP000593594"/>
    </source>
</evidence>
<feature type="chain" id="PRO_5032957518" evidence="5">
    <location>
        <begin position="23"/>
        <end position="517"/>
    </location>
</feature>
<feature type="signal peptide" evidence="5">
    <location>
        <begin position="1"/>
        <end position="22"/>
    </location>
</feature>
<dbReference type="GO" id="GO:0030288">
    <property type="term" value="C:outer membrane-bounded periplasmic space"/>
    <property type="evidence" value="ECO:0007669"/>
    <property type="project" value="UniProtKB-ARBA"/>
</dbReference>
<dbReference type="KEGG" id="kmn:HW532_09960"/>
<dbReference type="PANTHER" id="PTHR30290">
    <property type="entry name" value="PERIPLASMIC BINDING COMPONENT OF ABC TRANSPORTER"/>
    <property type="match status" value="1"/>
</dbReference>
<dbReference type="Pfam" id="PF00496">
    <property type="entry name" value="SBP_bac_5"/>
    <property type="match status" value="1"/>
</dbReference>
<keyword evidence="4 5" id="KW-0732">Signal</keyword>
<dbReference type="Gene3D" id="3.90.76.10">
    <property type="entry name" value="Dipeptide-binding Protein, Domain 1"/>
    <property type="match status" value="1"/>
</dbReference>
<reference evidence="7 8" key="1">
    <citation type="submission" date="2020-06" db="EMBL/GenBank/DDBJ databases">
        <title>Genome sequence of 2 isolates from Red Sea Mangroves.</title>
        <authorList>
            <person name="Sefrji F."/>
            <person name="Michoud G."/>
            <person name="Merlino G."/>
            <person name="Daffonchio D."/>
        </authorList>
    </citation>
    <scope>NUCLEOTIDE SEQUENCE [LARGE SCALE GENOMIC DNA]</scope>
    <source>
        <strain evidence="7 8">R1DC25</strain>
    </source>
</reference>
<proteinExistence type="inferred from homology"/>
<protein>
    <submittedName>
        <fullName evidence="7">ABC transporter substrate-binding protein</fullName>
    </submittedName>
</protein>
<sequence length="517" mass="58501">MNKTILALAAALALALPTMGMAQERYVHANNSAYDTLDPHTVRDVARVASRLNFYDGLYRWVDNPPELIPWLAKSHEVSEDGLTWTFHLRDDVTFHDGTPMTAADVVYSLERMLALKKGAGSLFLPMIDPGNAKAIDDHTVAFTLKEPSAIFASLVPDILVVNSKTVKEHEVDDDWGQNYLIDHVAGSGSYMLKRYDPARGFIGERFADHFAGWGEKYYDEIEFRTVLETNTRIQGLMRGDYQGLDGYLAPDQVERLKGDEDVQIIEEESMRVFHIAMHNGRAPLDDKNFRMAMVHAFDYDGYINEIMQGTVARNPTIVPGNLWGAPDVPGYEFDLEKAKEYLDAYKAEHGDEIRTIKIGTLAGFSETEQAAALMQNGLAQLGIDVEIESSPWPVISSNMQNPETMPDMVPYWKSTYYVDPNNWVGELYGSRYAPTRNVSDYHNAYVDERLEKALVVTDRDERAMLYEDATKRVYEDAAGIWIYNTKWYGPYARSVSNVRFCPVGNGQDMRWAYPAD</sequence>
<name>A0A7S8C417_9HYPH</name>
<evidence type="ECO:0000256" key="4">
    <source>
        <dbReference type="ARBA" id="ARBA00022729"/>
    </source>
</evidence>
<dbReference type="GO" id="GO:0015833">
    <property type="term" value="P:peptide transport"/>
    <property type="evidence" value="ECO:0007669"/>
    <property type="project" value="TreeGrafter"/>
</dbReference>
<dbReference type="PANTHER" id="PTHR30290:SF9">
    <property type="entry name" value="OLIGOPEPTIDE-BINDING PROTEIN APPA"/>
    <property type="match status" value="1"/>
</dbReference>
<dbReference type="Gene3D" id="3.10.105.10">
    <property type="entry name" value="Dipeptide-binding Protein, Domain 3"/>
    <property type="match status" value="1"/>
</dbReference>
<evidence type="ECO:0000256" key="3">
    <source>
        <dbReference type="ARBA" id="ARBA00022448"/>
    </source>
</evidence>
<dbReference type="InterPro" id="IPR000914">
    <property type="entry name" value="SBP_5_dom"/>
</dbReference>
<dbReference type="AlphaFoldDB" id="A0A7S8C417"/>
<evidence type="ECO:0000313" key="7">
    <source>
        <dbReference type="EMBL" id="QPC42984.1"/>
    </source>
</evidence>
<dbReference type="GO" id="GO:1904680">
    <property type="term" value="F:peptide transmembrane transporter activity"/>
    <property type="evidence" value="ECO:0007669"/>
    <property type="project" value="TreeGrafter"/>
</dbReference>
<evidence type="ECO:0000256" key="5">
    <source>
        <dbReference type="SAM" id="SignalP"/>
    </source>
</evidence>
<dbReference type="PIRSF" id="PIRSF002741">
    <property type="entry name" value="MppA"/>
    <property type="match status" value="1"/>
</dbReference>